<dbReference type="HAMAP" id="MF_00658">
    <property type="entry name" value="23SrRNA_methyltr_H"/>
    <property type="match status" value="1"/>
</dbReference>
<evidence type="ECO:0000256" key="3">
    <source>
        <dbReference type="ARBA" id="ARBA00022691"/>
    </source>
</evidence>
<keyword evidence="2 5" id="KW-0808">Transferase</keyword>
<dbReference type="InterPro" id="IPR029028">
    <property type="entry name" value="Alpha/beta_knot_MTases"/>
</dbReference>
<organism evidence="6 7">
    <name type="scientific">Micrococcus terreus</name>
    <dbReference type="NCBI Taxonomy" id="574650"/>
    <lineage>
        <taxon>Bacteria</taxon>
        <taxon>Bacillati</taxon>
        <taxon>Actinomycetota</taxon>
        <taxon>Actinomycetes</taxon>
        <taxon>Micrococcales</taxon>
        <taxon>Micrococcaceae</taxon>
        <taxon>Micrococcus</taxon>
    </lineage>
</organism>
<dbReference type="Gene3D" id="3.40.1280.10">
    <property type="match status" value="1"/>
</dbReference>
<dbReference type="GO" id="GO:0070038">
    <property type="term" value="F:rRNA (pseudouridine-N3-)-methyltransferase activity"/>
    <property type="evidence" value="ECO:0007669"/>
    <property type="project" value="UniProtKB-UniRule"/>
</dbReference>
<sequence>MAVKVLAVGKKHESWVSEGIGRYEKRLKKPYDLSWQLLPHSSREGDAAREEESARILSKVGAQDHLVLLDERGKNLDSPGLARHLQGQFDLGRPVTVVIGGAYGVDASVHARADLTWSLSNLVFPHQLVRLILAEQLYRAQEISGGRPYHHA</sequence>
<evidence type="ECO:0000313" key="6">
    <source>
        <dbReference type="EMBL" id="SFV24605.1"/>
    </source>
</evidence>
<comment type="catalytic activity">
    <reaction evidence="5">
        <text>pseudouridine(1915) in 23S rRNA + S-adenosyl-L-methionine = N(3)-methylpseudouridine(1915) in 23S rRNA + S-adenosyl-L-homocysteine + H(+)</text>
        <dbReference type="Rhea" id="RHEA:42752"/>
        <dbReference type="Rhea" id="RHEA-COMP:10221"/>
        <dbReference type="Rhea" id="RHEA-COMP:10222"/>
        <dbReference type="ChEBI" id="CHEBI:15378"/>
        <dbReference type="ChEBI" id="CHEBI:57856"/>
        <dbReference type="ChEBI" id="CHEBI:59789"/>
        <dbReference type="ChEBI" id="CHEBI:65314"/>
        <dbReference type="ChEBI" id="CHEBI:74486"/>
        <dbReference type="EC" id="2.1.1.177"/>
    </reaction>
</comment>
<keyword evidence="3 5" id="KW-0949">S-adenosyl-L-methionine</keyword>
<keyword evidence="5" id="KW-0698">rRNA processing</keyword>
<evidence type="ECO:0000256" key="2">
    <source>
        <dbReference type="ARBA" id="ARBA00022679"/>
    </source>
</evidence>
<dbReference type="InterPro" id="IPR003742">
    <property type="entry name" value="RlmH-like"/>
</dbReference>
<evidence type="ECO:0000256" key="1">
    <source>
        <dbReference type="ARBA" id="ARBA00022603"/>
    </source>
</evidence>
<comment type="subcellular location">
    <subcellularLocation>
        <location evidence="5">Cytoplasm</location>
    </subcellularLocation>
</comment>
<accession>A0A1I7MRN9</accession>
<comment type="similarity">
    <text evidence="4 5">Belongs to the RNA methyltransferase RlmH family.</text>
</comment>
<dbReference type="SUPFAM" id="SSF75217">
    <property type="entry name" value="alpha/beta knot"/>
    <property type="match status" value="1"/>
</dbReference>
<dbReference type="RefSeq" id="WP_177227956.1">
    <property type="nucleotide sequence ID" value="NZ_FPCG01000012.1"/>
</dbReference>
<dbReference type="CDD" id="cd18081">
    <property type="entry name" value="RlmH-like"/>
    <property type="match status" value="1"/>
</dbReference>
<evidence type="ECO:0000256" key="5">
    <source>
        <dbReference type="HAMAP-Rule" id="MF_00658"/>
    </source>
</evidence>
<keyword evidence="7" id="KW-1185">Reference proteome</keyword>
<dbReference type="Pfam" id="PF02590">
    <property type="entry name" value="SPOUT_MTase"/>
    <property type="match status" value="1"/>
</dbReference>
<keyword evidence="5" id="KW-0963">Cytoplasm</keyword>
<comment type="function">
    <text evidence="5">Specifically methylates the pseudouridine at position 1915 (m3Psi1915) in 23S rRNA.</text>
</comment>
<keyword evidence="1 5" id="KW-0489">Methyltransferase</keyword>
<protein>
    <recommendedName>
        <fullName evidence="5">Ribosomal RNA large subunit methyltransferase H</fullName>
        <ecNumber evidence="5">2.1.1.177</ecNumber>
    </recommendedName>
    <alternativeName>
        <fullName evidence="5">23S rRNA (pseudouridine1915-N3)-methyltransferase</fullName>
    </alternativeName>
    <alternativeName>
        <fullName evidence="5">23S rRNA m3Psi1915 methyltransferase</fullName>
    </alternativeName>
    <alternativeName>
        <fullName evidence="5">rRNA (pseudouridine-N3-)-methyltransferase RlmH</fullName>
    </alternativeName>
</protein>
<feature type="binding site" evidence="5">
    <location>
        <position position="100"/>
    </location>
    <ligand>
        <name>S-adenosyl-L-methionine</name>
        <dbReference type="ChEBI" id="CHEBI:59789"/>
    </ligand>
</feature>
<feature type="binding site" evidence="5">
    <location>
        <position position="69"/>
    </location>
    <ligand>
        <name>S-adenosyl-L-methionine</name>
        <dbReference type="ChEBI" id="CHEBI:59789"/>
    </ligand>
</feature>
<evidence type="ECO:0000256" key="4">
    <source>
        <dbReference type="ARBA" id="ARBA00038303"/>
    </source>
</evidence>
<dbReference type="EMBL" id="FPCG01000012">
    <property type="protein sequence ID" value="SFV24605.1"/>
    <property type="molecule type" value="Genomic_DNA"/>
</dbReference>
<dbReference type="PANTHER" id="PTHR33603:SF1">
    <property type="entry name" value="RIBOSOMAL RNA LARGE SUBUNIT METHYLTRANSFERASE H"/>
    <property type="match status" value="1"/>
</dbReference>
<dbReference type="Proteomes" id="UP000198881">
    <property type="component" value="Unassembled WGS sequence"/>
</dbReference>
<name>A0A1I7MRN9_9MICC</name>
<dbReference type="PANTHER" id="PTHR33603">
    <property type="entry name" value="METHYLTRANSFERASE"/>
    <property type="match status" value="1"/>
</dbReference>
<dbReference type="EC" id="2.1.1.177" evidence="5"/>
<dbReference type="PIRSF" id="PIRSF004505">
    <property type="entry name" value="MT_bac"/>
    <property type="match status" value="1"/>
</dbReference>
<dbReference type="AlphaFoldDB" id="A0A1I7MRN9"/>
<feature type="binding site" evidence="5">
    <location>
        <begin position="119"/>
        <end position="124"/>
    </location>
    <ligand>
        <name>S-adenosyl-L-methionine</name>
        <dbReference type="ChEBI" id="CHEBI:59789"/>
    </ligand>
</feature>
<evidence type="ECO:0000313" key="7">
    <source>
        <dbReference type="Proteomes" id="UP000198881"/>
    </source>
</evidence>
<reference evidence="6 7" key="1">
    <citation type="submission" date="2016-10" db="EMBL/GenBank/DDBJ databases">
        <authorList>
            <person name="de Groot N.N."/>
        </authorList>
    </citation>
    <scope>NUCLEOTIDE SEQUENCE [LARGE SCALE GENOMIC DNA]</scope>
    <source>
        <strain evidence="6 7">CGMCC 1.7054</strain>
    </source>
</reference>
<dbReference type="InterPro" id="IPR029026">
    <property type="entry name" value="tRNA_m1G_MTases_N"/>
</dbReference>
<gene>
    <name evidence="5" type="primary">rlmH</name>
    <name evidence="6" type="ORF">SAMN04487966_1129</name>
</gene>
<proteinExistence type="inferred from homology"/>
<dbReference type="GO" id="GO:0005737">
    <property type="term" value="C:cytoplasm"/>
    <property type="evidence" value="ECO:0007669"/>
    <property type="project" value="UniProtKB-SubCell"/>
</dbReference>
<comment type="subunit">
    <text evidence="5">Homodimer.</text>
</comment>
<dbReference type="STRING" id="574650.SAMN04487966_1129"/>